<accession>A0A9Q0F1X4</accession>
<organism evidence="1 2">
    <name type="scientific">Turnera subulata</name>
    <dbReference type="NCBI Taxonomy" id="218843"/>
    <lineage>
        <taxon>Eukaryota</taxon>
        <taxon>Viridiplantae</taxon>
        <taxon>Streptophyta</taxon>
        <taxon>Embryophyta</taxon>
        <taxon>Tracheophyta</taxon>
        <taxon>Spermatophyta</taxon>
        <taxon>Magnoliopsida</taxon>
        <taxon>eudicotyledons</taxon>
        <taxon>Gunneridae</taxon>
        <taxon>Pentapetalae</taxon>
        <taxon>rosids</taxon>
        <taxon>fabids</taxon>
        <taxon>Malpighiales</taxon>
        <taxon>Passifloraceae</taxon>
        <taxon>Turnera</taxon>
    </lineage>
</organism>
<sequence>MSVVGAILQVAGSSVSNSGSVDPSLRDESDTDCTTSISRGLVELWTCTTFLSERVEQRWTCCSSLCSNGQDIETFAGRMCDPSNLLLEPFSDSARRNRTNAGFCGIPFFTIHYSTSSGITSASEDVGPYLEGPVQCCWHPLRYLRLRCIYEDLNERMDSVFGLGPGDI</sequence>
<reference evidence="1" key="1">
    <citation type="submission" date="2022-02" db="EMBL/GenBank/DDBJ databases">
        <authorList>
            <person name="Henning P.M."/>
            <person name="McCubbin A.G."/>
            <person name="Shore J.S."/>
        </authorList>
    </citation>
    <scope>NUCLEOTIDE SEQUENCE</scope>
    <source>
        <strain evidence="1">F60SS</strain>
        <tissue evidence="1">Leaves</tissue>
    </source>
</reference>
<reference evidence="1" key="2">
    <citation type="journal article" date="2023" name="Plants (Basel)">
        <title>Annotation of the Turnera subulata (Passifloraceae) Draft Genome Reveals the S-Locus Evolved after the Divergence of Turneroideae from Passifloroideae in a Stepwise Manner.</title>
        <authorList>
            <person name="Henning P.M."/>
            <person name="Roalson E.H."/>
            <person name="Mir W."/>
            <person name="McCubbin A.G."/>
            <person name="Shore J.S."/>
        </authorList>
    </citation>
    <scope>NUCLEOTIDE SEQUENCE</scope>
    <source>
        <strain evidence="1">F60SS</strain>
    </source>
</reference>
<evidence type="ECO:0000313" key="1">
    <source>
        <dbReference type="EMBL" id="KAJ4823358.1"/>
    </source>
</evidence>
<dbReference type="EMBL" id="JAKUCV010007473">
    <property type="protein sequence ID" value="KAJ4823358.1"/>
    <property type="molecule type" value="Genomic_DNA"/>
</dbReference>
<evidence type="ECO:0000313" key="2">
    <source>
        <dbReference type="Proteomes" id="UP001141552"/>
    </source>
</evidence>
<gene>
    <name evidence="1" type="ORF">Tsubulata_047797</name>
</gene>
<name>A0A9Q0F1X4_9ROSI</name>
<protein>
    <submittedName>
        <fullName evidence="1">Uncharacterized protein</fullName>
    </submittedName>
</protein>
<comment type="caution">
    <text evidence="1">The sequence shown here is derived from an EMBL/GenBank/DDBJ whole genome shotgun (WGS) entry which is preliminary data.</text>
</comment>
<dbReference type="Proteomes" id="UP001141552">
    <property type="component" value="Unassembled WGS sequence"/>
</dbReference>
<proteinExistence type="predicted"/>
<keyword evidence="2" id="KW-1185">Reference proteome</keyword>
<dbReference type="AlphaFoldDB" id="A0A9Q0F1X4"/>